<reference evidence="2" key="1">
    <citation type="submission" date="2009-11" db="EMBL/GenBank/DDBJ databases">
        <authorList>
            <consortium name="The Broad Institute Genome Sequencing Platform"/>
            <person name="Ward D."/>
            <person name="Feldgarden M."/>
            <person name="Earl A."/>
            <person name="Young S.K."/>
            <person name="Zeng Q."/>
            <person name="Koehrsen M."/>
            <person name="Alvarado L."/>
            <person name="Berlin A."/>
            <person name="Bochicchio J."/>
            <person name="Borenstein D."/>
            <person name="Chapman S.B."/>
            <person name="Chen Z."/>
            <person name="Engels R."/>
            <person name="Freedman E."/>
            <person name="Gellesch M."/>
            <person name="Goldberg J."/>
            <person name="Griggs A."/>
            <person name="Gujja S."/>
            <person name="Heilman E."/>
            <person name="Heiman D."/>
            <person name="Hepburn T."/>
            <person name="Howarth C."/>
            <person name="Jen D."/>
            <person name="Larson L."/>
            <person name="Lewis B."/>
            <person name="Mehta T."/>
            <person name="Park D."/>
            <person name="Pearson M."/>
            <person name="Roberts A."/>
            <person name="Saif S."/>
            <person name="Shea T."/>
            <person name="Shenoy N."/>
            <person name="Sisk P."/>
            <person name="Stolte C."/>
            <person name="Sykes S."/>
            <person name="Thomson T."/>
            <person name="Walk T."/>
            <person name="White J."/>
            <person name="Yandava C."/>
            <person name="Izard J."/>
            <person name="Baranova O.V."/>
            <person name="Blanton J.M."/>
            <person name="Tanner A.C."/>
            <person name="Dewhirst F.E."/>
            <person name="Haas B."/>
            <person name="Nusbaum C."/>
            <person name="Birren B."/>
        </authorList>
    </citation>
    <scope>NUCLEOTIDE SEQUENCE [LARGE SCALE GENOMIC DNA]</scope>
    <source>
        <strain evidence="2">1-1 BBBD Race 1</strain>
    </source>
</reference>
<evidence type="ECO:0000313" key="3">
    <source>
        <dbReference type="EnsemblFungi" id="PTTG_05857-t43_1-p1"/>
    </source>
</evidence>
<feature type="compositionally biased region" description="Low complexity" evidence="1">
    <location>
        <begin position="395"/>
        <end position="407"/>
    </location>
</feature>
<reference evidence="3" key="4">
    <citation type="submission" date="2025-05" db="UniProtKB">
        <authorList>
            <consortium name="EnsemblFungi"/>
        </authorList>
    </citation>
    <scope>IDENTIFICATION</scope>
    <source>
        <strain evidence="3">isolate 1-1 / race 1 (BBBD)</strain>
    </source>
</reference>
<feature type="region of interest" description="Disordered" evidence="1">
    <location>
        <begin position="364"/>
        <end position="556"/>
    </location>
</feature>
<dbReference type="VEuPathDB" id="FungiDB:PTTG_05857"/>
<sequence length="593" mass="63725">MEPSPPLPAEAVQEPNPPLGSQPEHYHRPENFIDLTIDEDPLPDTNTASENRSGANGQDGDDDDIIIISESHPRRPSNPRQAPRNSSSSTRPSFNQPSSNRPSTTSNPIGAFTNLPGPMAALTANIYAGHFSRHARGDPPPQQGSSNLTVRETRPPQTRRPNPTGLQFGGGGRFSGGQFSGFLAAGLNGLTRLRGLATSRPSTPSTRRQPPTDSLHHMFSGWSSDEDFTRTDGARLISAQIHGGMLPVVGRQIFAAIYDIPHAQEPPPPPYKVEDSHPLKIKSGFSKEIIPLDREVLSVESDNHPNAQPEKQELRPICAGCNAELLMGQDSCSNSSQDGRRPWILACGHVVDSRCLEQARTRALEHKAESNWSKKTRSAERLLNSHHPTRPGRPSKLSLAADSSSKLPNSINKRRKISSTHSAQKLQGLCTSPSSTSNVQAVSELALKRKERADAREARKSIDFTKPSPSSHRLLDSLHPAHPMENSAPTSNPTTTSSKNCKGKGKAQDELDALPSAGSLSISIPPTPSLLDQSSTIGNPPTPTESIAPTKKLAGSSAPSVSWIKCPVKGCRGAKGDLLAPAGSKNAPWEMFV</sequence>
<name>A0A180GB60_PUCT1</name>
<dbReference type="AlphaFoldDB" id="A0A180GB60"/>
<reference evidence="2" key="2">
    <citation type="submission" date="2016-05" db="EMBL/GenBank/DDBJ databases">
        <title>Comparative analysis highlights variable genome content of wheat rusts and divergence of the mating loci.</title>
        <authorList>
            <person name="Cuomo C.A."/>
            <person name="Bakkeren G."/>
            <person name="Szabo L."/>
            <person name="Khalil H."/>
            <person name="Joly D."/>
            <person name="Goldberg J."/>
            <person name="Young S."/>
            <person name="Zeng Q."/>
            <person name="Fellers J."/>
        </authorList>
    </citation>
    <scope>NUCLEOTIDE SEQUENCE [LARGE SCALE GENOMIC DNA]</scope>
    <source>
        <strain evidence="2">1-1 BBBD Race 1</strain>
    </source>
</reference>
<feature type="compositionally biased region" description="Low complexity" evidence="1">
    <location>
        <begin position="198"/>
        <end position="213"/>
    </location>
</feature>
<feature type="compositionally biased region" description="Polar residues" evidence="1">
    <location>
        <begin position="419"/>
        <end position="441"/>
    </location>
</feature>
<feature type="compositionally biased region" description="Polar residues" evidence="1">
    <location>
        <begin position="532"/>
        <end position="547"/>
    </location>
</feature>
<feature type="compositionally biased region" description="Low complexity" evidence="1">
    <location>
        <begin position="155"/>
        <end position="166"/>
    </location>
</feature>
<feature type="compositionally biased region" description="Low complexity" evidence="1">
    <location>
        <begin position="97"/>
        <end position="108"/>
    </location>
</feature>
<dbReference type="STRING" id="630390.A0A180GB60"/>
<evidence type="ECO:0000313" key="2">
    <source>
        <dbReference type="EMBL" id="OAV89582.1"/>
    </source>
</evidence>
<gene>
    <name evidence="2" type="ORF">PTTG_05857</name>
</gene>
<dbReference type="EMBL" id="ADAS02000123">
    <property type="protein sequence ID" value="OAV89582.1"/>
    <property type="molecule type" value="Genomic_DNA"/>
</dbReference>
<feature type="compositionally biased region" description="Basic and acidic residues" evidence="1">
    <location>
        <begin position="446"/>
        <end position="463"/>
    </location>
</feature>
<feature type="compositionally biased region" description="Polar residues" evidence="1">
    <location>
        <begin position="44"/>
        <end position="56"/>
    </location>
</feature>
<evidence type="ECO:0000313" key="4">
    <source>
        <dbReference type="Proteomes" id="UP000005240"/>
    </source>
</evidence>
<proteinExistence type="predicted"/>
<reference evidence="3 4" key="3">
    <citation type="journal article" date="2017" name="G3 (Bethesda)">
        <title>Comparative analysis highlights variable genome content of wheat rusts and divergence of the mating loci.</title>
        <authorList>
            <person name="Cuomo C.A."/>
            <person name="Bakkeren G."/>
            <person name="Khalil H.B."/>
            <person name="Panwar V."/>
            <person name="Joly D."/>
            <person name="Linning R."/>
            <person name="Sakthikumar S."/>
            <person name="Song X."/>
            <person name="Adiconis X."/>
            <person name="Fan L."/>
            <person name="Goldberg J.M."/>
            <person name="Levin J.Z."/>
            <person name="Young S."/>
            <person name="Zeng Q."/>
            <person name="Anikster Y."/>
            <person name="Bruce M."/>
            <person name="Wang M."/>
            <person name="Yin C."/>
            <person name="McCallum B."/>
            <person name="Szabo L.J."/>
            <person name="Hulbert S."/>
            <person name="Chen X."/>
            <person name="Fellers J.P."/>
        </authorList>
    </citation>
    <scope>NUCLEOTIDE SEQUENCE</scope>
    <source>
        <strain evidence="4">Isolate 1-1 / race 1 (BBBD)</strain>
        <strain evidence="3">isolate 1-1 / race 1 (BBBD)</strain>
    </source>
</reference>
<feature type="compositionally biased region" description="Low complexity" evidence="1">
    <location>
        <begin position="486"/>
        <end position="498"/>
    </location>
</feature>
<feature type="region of interest" description="Disordered" evidence="1">
    <location>
        <begin position="131"/>
        <end position="173"/>
    </location>
</feature>
<dbReference type="Proteomes" id="UP000005240">
    <property type="component" value="Unassembled WGS sequence"/>
</dbReference>
<feature type="region of interest" description="Disordered" evidence="1">
    <location>
        <begin position="196"/>
        <end position="215"/>
    </location>
</feature>
<feature type="compositionally biased region" description="Polar residues" evidence="1">
    <location>
        <begin position="78"/>
        <end position="96"/>
    </location>
</feature>
<organism evidence="2">
    <name type="scientific">Puccinia triticina (isolate 1-1 / race 1 (BBBD))</name>
    <name type="common">Brown leaf rust fungus</name>
    <dbReference type="NCBI Taxonomy" id="630390"/>
    <lineage>
        <taxon>Eukaryota</taxon>
        <taxon>Fungi</taxon>
        <taxon>Dikarya</taxon>
        <taxon>Basidiomycota</taxon>
        <taxon>Pucciniomycotina</taxon>
        <taxon>Pucciniomycetes</taxon>
        <taxon>Pucciniales</taxon>
        <taxon>Pucciniaceae</taxon>
        <taxon>Puccinia</taxon>
    </lineage>
</organism>
<evidence type="ECO:0000256" key="1">
    <source>
        <dbReference type="SAM" id="MobiDB-lite"/>
    </source>
</evidence>
<protein>
    <submittedName>
        <fullName evidence="2 3">Uncharacterized protein</fullName>
    </submittedName>
</protein>
<feature type="region of interest" description="Disordered" evidence="1">
    <location>
        <begin position="1"/>
        <end position="114"/>
    </location>
</feature>
<dbReference type="OrthoDB" id="2507647at2759"/>
<dbReference type="EnsemblFungi" id="PTTG_05857-t43_1">
    <property type="protein sequence ID" value="PTTG_05857-t43_1-p1"/>
    <property type="gene ID" value="PTTG_05857"/>
</dbReference>
<keyword evidence="4" id="KW-1185">Reference proteome</keyword>
<accession>A0A180GB60</accession>